<dbReference type="InterPro" id="IPR019374">
    <property type="entry name" value="Ribosomal_mS22"/>
</dbReference>
<accession>A0A813XF03</accession>
<name>A0A813XF03_9BILA</name>
<organism evidence="1 2">
    <name type="scientific">Brachionus calyciflorus</name>
    <dbReference type="NCBI Taxonomy" id="104777"/>
    <lineage>
        <taxon>Eukaryota</taxon>
        <taxon>Metazoa</taxon>
        <taxon>Spiralia</taxon>
        <taxon>Gnathifera</taxon>
        <taxon>Rotifera</taxon>
        <taxon>Eurotatoria</taxon>
        <taxon>Monogononta</taxon>
        <taxon>Pseudotrocha</taxon>
        <taxon>Ploima</taxon>
        <taxon>Brachionidae</taxon>
        <taxon>Brachionus</taxon>
    </lineage>
</organism>
<evidence type="ECO:0000313" key="2">
    <source>
        <dbReference type="Proteomes" id="UP000663879"/>
    </source>
</evidence>
<gene>
    <name evidence="1" type="ORF">OXX778_LOCUS9839</name>
</gene>
<dbReference type="Proteomes" id="UP000663879">
    <property type="component" value="Unassembled WGS sequence"/>
</dbReference>
<evidence type="ECO:0000313" key="1">
    <source>
        <dbReference type="EMBL" id="CAF0869096.1"/>
    </source>
</evidence>
<comment type="caution">
    <text evidence="1">The sequence shown here is derived from an EMBL/GenBank/DDBJ whole genome shotgun (WGS) entry which is preliminary data.</text>
</comment>
<dbReference type="GO" id="GO:0005763">
    <property type="term" value="C:mitochondrial small ribosomal subunit"/>
    <property type="evidence" value="ECO:0007669"/>
    <property type="project" value="TreeGrafter"/>
</dbReference>
<dbReference type="Pfam" id="PF10245">
    <property type="entry name" value="MRP-S22"/>
    <property type="match status" value="1"/>
</dbReference>
<reference evidence="1" key="1">
    <citation type="submission" date="2021-02" db="EMBL/GenBank/DDBJ databases">
        <authorList>
            <person name="Nowell W R."/>
        </authorList>
    </citation>
    <scope>NUCLEOTIDE SEQUENCE</scope>
    <source>
        <strain evidence="1">Ploen Becks lab</strain>
    </source>
</reference>
<dbReference type="GO" id="GO:0003735">
    <property type="term" value="F:structural constituent of ribosome"/>
    <property type="evidence" value="ECO:0007669"/>
    <property type="project" value="TreeGrafter"/>
</dbReference>
<proteinExistence type="predicted"/>
<dbReference type="AlphaFoldDB" id="A0A813XF03"/>
<dbReference type="PANTHER" id="PTHR13071:SF4">
    <property type="entry name" value="SMALL RIBOSOMAL SUBUNIT PROTEIN MS22"/>
    <property type="match status" value="1"/>
</dbReference>
<sequence>MSLNIAAKYFIRNDVKSLLQKLTGFDLNKIFAPKFNPDLKSSQIQLLTQNELHKEKQRSVEKAKYLLQMPPFLAPRDDKKEILSQNESLNPLNMTKSNYMFIDISMDIPHDKRMIVVRESNGTLRKADHGEKEKMLQVYFPEQGRTNYIPPMFSSKNLENCLKMKHYLLILNKACVKFEPNDSEFIRVTHRVYEFVNEMNDFEQLRSTRFFGPMVFYLAWYKKLENILAFYLNESNVSDCVDLIKLYSIVHEKEIKYLKYVNEKTNDLGLIEMFIKHDLNNSARAELALRKIYENQETTKQVSI</sequence>
<protein>
    <recommendedName>
        <fullName evidence="3">28S ribosomal protein S22, mitochondrial</fullName>
    </recommendedName>
</protein>
<dbReference type="PANTHER" id="PTHR13071">
    <property type="entry name" value="MITOCHONDRIAL 28S RIBOSOMAL PROTEIN S22"/>
    <property type="match status" value="1"/>
</dbReference>
<keyword evidence="2" id="KW-1185">Reference proteome</keyword>
<evidence type="ECO:0008006" key="3">
    <source>
        <dbReference type="Google" id="ProtNLM"/>
    </source>
</evidence>
<dbReference type="EMBL" id="CAJNOC010001488">
    <property type="protein sequence ID" value="CAF0869096.1"/>
    <property type="molecule type" value="Genomic_DNA"/>
</dbReference>
<dbReference type="OrthoDB" id="10052321at2759"/>